<dbReference type="EMBL" id="JAMZEJ010000004">
    <property type="protein sequence ID" value="MCQ8240567.1"/>
    <property type="molecule type" value="Genomic_DNA"/>
</dbReference>
<proteinExistence type="predicted"/>
<comment type="caution">
    <text evidence="1">The sequence shown here is derived from an EMBL/GenBank/DDBJ whole genome shotgun (WGS) entry which is preliminary data.</text>
</comment>
<name>A0ABT1VXB6_9PROT</name>
<evidence type="ECO:0000313" key="1">
    <source>
        <dbReference type="EMBL" id="MCQ8240567.1"/>
    </source>
</evidence>
<organism evidence="1 2">
    <name type="scientific">Rhizosaccharibacter radicis</name>
    <dbReference type="NCBI Taxonomy" id="2782605"/>
    <lineage>
        <taxon>Bacteria</taxon>
        <taxon>Pseudomonadati</taxon>
        <taxon>Pseudomonadota</taxon>
        <taxon>Alphaproteobacteria</taxon>
        <taxon>Acetobacterales</taxon>
        <taxon>Acetobacteraceae</taxon>
        <taxon>Rhizosaccharibacter</taxon>
    </lineage>
</organism>
<protein>
    <recommendedName>
        <fullName evidence="3">DUF551 domain-containing protein</fullName>
    </recommendedName>
</protein>
<evidence type="ECO:0008006" key="3">
    <source>
        <dbReference type="Google" id="ProtNLM"/>
    </source>
</evidence>
<reference evidence="1 2" key="1">
    <citation type="submission" date="2022-06" db="EMBL/GenBank/DDBJ databases">
        <title>Rhizosaccharibacter gen. nov. sp. nov. KSS12, endophytic bacteria isolated from sugarcane.</title>
        <authorList>
            <person name="Pitiwittayakul N."/>
        </authorList>
    </citation>
    <scope>NUCLEOTIDE SEQUENCE [LARGE SCALE GENOMIC DNA]</scope>
    <source>
        <strain evidence="1 2">KSS12</strain>
    </source>
</reference>
<evidence type="ECO:0000313" key="2">
    <source>
        <dbReference type="Proteomes" id="UP001524547"/>
    </source>
</evidence>
<keyword evidence="2" id="KW-1185">Reference proteome</keyword>
<gene>
    <name evidence="1" type="ORF">NFI88_06875</name>
</gene>
<dbReference type="Proteomes" id="UP001524547">
    <property type="component" value="Unassembled WGS sequence"/>
</dbReference>
<accession>A0ABT1VXB6</accession>
<dbReference type="RefSeq" id="WP_422919318.1">
    <property type="nucleotide sequence ID" value="NZ_JAMZEJ010000004.1"/>
</dbReference>
<sequence length="311" mass="33671">MADTTPPPTDEAPRDWLIRRHGAWFRPDGRGYCTALAGAGLYTENEARRYGDGGIEGLTIHHVSEPGIQQNLNRALEECSRIQAGCARILGALATTQAEAVRPVGRIVRHKKCGTLYEVIGQAGLQTEQPLSDEAPLIVYRGLKDGDLWARSPDEFEDGRFEDVQPGNSSASLTGSVAALAKKIVADLMLFPFYPQPGDTQERHDAALEVTFARHVEKLLHEATHPGDGAADARRDVWQPIETAPKDGRELLLAFGNTFDAPPPLVAAWSRKGQVWLLVGAEVEIMAKPVAWMPLPAPPATVGEQEGGAHG</sequence>